<dbReference type="EMBL" id="AMFJ01036118">
    <property type="protein sequence ID" value="EKD25175.1"/>
    <property type="molecule type" value="Genomic_DNA"/>
</dbReference>
<reference evidence="1" key="1">
    <citation type="journal article" date="2012" name="Science">
        <title>Fermentation, hydrogen, and sulfur metabolism in multiple uncultivated bacterial phyla.</title>
        <authorList>
            <person name="Wrighton K.C."/>
            <person name="Thomas B.C."/>
            <person name="Sharon I."/>
            <person name="Miller C.S."/>
            <person name="Castelle C.J."/>
            <person name="VerBerkmoes N.C."/>
            <person name="Wilkins M.J."/>
            <person name="Hettich R.L."/>
            <person name="Lipton M.S."/>
            <person name="Williams K.H."/>
            <person name="Long P.E."/>
            <person name="Banfield J.F."/>
        </authorList>
    </citation>
    <scope>NUCLEOTIDE SEQUENCE [LARGE SCALE GENOMIC DNA]</scope>
</reference>
<evidence type="ECO:0000313" key="1">
    <source>
        <dbReference type="EMBL" id="EKD25175.1"/>
    </source>
</evidence>
<dbReference type="AlphaFoldDB" id="K1X4X5"/>
<comment type="caution">
    <text evidence="1">The sequence shown here is derived from an EMBL/GenBank/DDBJ whole genome shotgun (WGS) entry which is preliminary data.</text>
</comment>
<organism evidence="1">
    <name type="scientific">uncultured bacterium</name>
    <name type="common">gcode 4</name>
    <dbReference type="NCBI Taxonomy" id="1234023"/>
    <lineage>
        <taxon>Bacteria</taxon>
        <taxon>environmental samples</taxon>
    </lineage>
</organism>
<proteinExistence type="predicted"/>
<protein>
    <submittedName>
        <fullName evidence="1">Uncharacterized protein</fullName>
    </submittedName>
</protein>
<name>K1X4X5_9BACT</name>
<accession>K1X4X5</accession>
<sequence length="272" mass="32885">MKIWIITSWSETLTLFKFLSKHDHDYVVYYDFLHRPYGDKTFEQSLACVQKWIDYLTTQNVDYIILPPVYELALLDWKIERLKNWKILPLFKNYLLEYCFKYSLVGKLGLFWDFADVEQAQALIKKSEKEYVLAQNQKAIKKFHSPFAYRVKKTPLWKYYLTSLSYSNILVNKIIKFDLRYFKDAMVDTLIPLNYGFFHYQNTITKFLNFKKIRFHGLEKLETIFASFKFKESKTYSVTMSYTGHVEILKREKRLMWLLQRGKTTEIVFEKI</sequence>
<gene>
    <name evidence="1" type="ORF">ACD_80C00111G0012</name>
</gene>